<sequence length="321" mass="33681">MIARLAAALTLTLLAPATARAEPLTARADVSLPGSGGVTYREQAGDPVRLTAYGLGTRAAYLRAPSGAAFTRNAALSEVSVSPDGRLAAGVPKAYRDGFDALVLTDRATGRSVRVRTVRKPLTASYASWSRDGRRVALTVQSRTGGAWRAVGFTVVDVRTGAARTVGVAGLPPKAGFWWSPGGSLVASYGGGVRFYRAADGAVVRTLRGVGRPTGPEDPFSPSGTRLATWCPPPSGRQAAGEQLCVVDVASGTVARRMAPRPEAVFGWWDDTHLVGVARQGTGYRLAVLDLAGRATRALADVPRPAWDADLWVSFTRARAK</sequence>
<dbReference type="STRING" id="46177.SAMN05660976_01822"/>
<proteinExistence type="predicted"/>
<feature type="signal peptide" evidence="1">
    <location>
        <begin position="1"/>
        <end position="21"/>
    </location>
</feature>
<organism evidence="2 3">
    <name type="scientific">Nonomuraea pusilla</name>
    <dbReference type="NCBI Taxonomy" id="46177"/>
    <lineage>
        <taxon>Bacteria</taxon>
        <taxon>Bacillati</taxon>
        <taxon>Actinomycetota</taxon>
        <taxon>Actinomycetes</taxon>
        <taxon>Streptosporangiales</taxon>
        <taxon>Streptosporangiaceae</taxon>
        <taxon>Nonomuraea</taxon>
    </lineage>
</organism>
<dbReference type="Proteomes" id="UP000198953">
    <property type="component" value="Unassembled WGS sequence"/>
</dbReference>
<dbReference type="SUPFAM" id="SSF82171">
    <property type="entry name" value="DPP6 N-terminal domain-like"/>
    <property type="match status" value="1"/>
</dbReference>
<feature type="chain" id="PRO_5011513942" description="WD40-like Beta Propeller Repeat" evidence="1">
    <location>
        <begin position="22"/>
        <end position="321"/>
    </location>
</feature>
<reference evidence="2 3" key="1">
    <citation type="submission" date="2016-10" db="EMBL/GenBank/DDBJ databases">
        <authorList>
            <person name="de Groot N.N."/>
        </authorList>
    </citation>
    <scope>NUCLEOTIDE SEQUENCE [LARGE SCALE GENOMIC DNA]</scope>
    <source>
        <strain evidence="2 3">DSM 43357</strain>
    </source>
</reference>
<dbReference type="RefSeq" id="WP_091099647.1">
    <property type="nucleotide sequence ID" value="NZ_FOBF01000004.1"/>
</dbReference>
<dbReference type="OrthoDB" id="3521109at2"/>
<evidence type="ECO:0000313" key="3">
    <source>
        <dbReference type="Proteomes" id="UP000198953"/>
    </source>
</evidence>
<accession>A0A1H7MUG6</accession>
<evidence type="ECO:0008006" key="4">
    <source>
        <dbReference type="Google" id="ProtNLM"/>
    </source>
</evidence>
<dbReference type="EMBL" id="FOBF01000004">
    <property type="protein sequence ID" value="SEL14930.1"/>
    <property type="molecule type" value="Genomic_DNA"/>
</dbReference>
<keyword evidence="1" id="KW-0732">Signal</keyword>
<dbReference type="AlphaFoldDB" id="A0A1H7MUG6"/>
<gene>
    <name evidence="2" type="ORF">SAMN05660976_01822</name>
</gene>
<dbReference type="InterPro" id="IPR011042">
    <property type="entry name" value="6-blade_b-propeller_TolB-like"/>
</dbReference>
<evidence type="ECO:0000313" key="2">
    <source>
        <dbReference type="EMBL" id="SEL14930.1"/>
    </source>
</evidence>
<evidence type="ECO:0000256" key="1">
    <source>
        <dbReference type="SAM" id="SignalP"/>
    </source>
</evidence>
<dbReference type="Gene3D" id="2.120.10.30">
    <property type="entry name" value="TolB, C-terminal domain"/>
    <property type="match status" value="1"/>
</dbReference>
<name>A0A1H7MUG6_9ACTN</name>
<keyword evidence="3" id="KW-1185">Reference proteome</keyword>
<protein>
    <recommendedName>
        <fullName evidence="4">WD40-like Beta Propeller Repeat</fullName>
    </recommendedName>
</protein>